<dbReference type="EMBL" id="LNAM01000219">
    <property type="protein sequence ID" value="KSV57510.1"/>
    <property type="molecule type" value="Genomic_DNA"/>
</dbReference>
<dbReference type="SUPFAM" id="SSF51569">
    <property type="entry name" value="Aldolase"/>
    <property type="match status" value="1"/>
</dbReference>
<name>A0A0V8QB81_9FIRM</name>
<accession>A0A0V8QB81</accession>
<proteinExistence type="predicted"/>
<keyword evidence="1" id="KW-0464">Manganese</keyword>
<dbReference type="STRING" id="290052.ASU35_04840"/>
<dbReference type="AlphaFoldDB" id="A0A0V8QB81"/>
<organism evidence="3 4">
    <name type="scientific">Acetivibrio ethanolgignens</name>
    <dbReference type="NCBI Taxonomy" id="290052"/>
    <lineage>
        <taxon>Bacteria</taxon>
        <taxon>Bacillati</taxon>
        <taxon>Bacillota</taxon>
        <taxon>Clostridia</taxon>
        <taxon>Eubacteriales</taxon>
        <taxon>Oscillospiraceae</taxon>
        <taxon>Acetivibrio</taxon>
    </lineage>
</organism>
<dbReference type="GO" id="GO:0009098">
    <property type="term" value="P:L-leucine biosynthetic process"/>
    <property type="evidence" value="ECO:0007669"/>
    <property type="project" value="TreeGrafter"/>
</dbReference>
<dbReference type="PANTHER" id="PTHR10277:SF9">
    <property type="entry name" value="2-ISOPROPYLMALATE SYNTHASE 1, CHLOROPLASTIC-RELATED"/>
    <property type="match status" value="1"/>
</dbReference>
<evidence type="ECO:0000313" key="4">
    <source>
        <dbReference type="Proteomes" id="UP000054874"/>
    </source>
</evidence>
<feature type="domain" description="Pyruvate carboxyltransferase" evidence="2">
    <location>
        <begin position="4"/>
        <end position="247"/>
    </location>
</feature>
<protein>
    <recommendedName>
        <fullName evidence="2">Pyruvate carboxyltransferase domain-containing protein</fullName>
    </recommendedName>
</protein>
<reference evidence="3 4" key="1">
    <citation type="submission" date="2015-11" db="EMBL/GenBank/DDBJ databases">
        <title>Butyribacter intestini gen. nov., sp. nov., a butyric acid-producing bacterium of the family Lachnospiraceae isolated from the human faeces.</title>
        <authorList>
            <person name="Zou Y."/>
            <person name="Xue W."/>
            <person name="Luo G."/>
            <person name="Lv M."/>
        </authorList>
    </citation>
    <scope>NUCLEOTIDE SEQUENCE [LARGE SCALE GENOMIC DNA]</scope>
    <source>
        <strain evidence="3 4">ACET-33324</strain>
    </source>
</reference>
<evidence type="ECO:0000313" key="3">
    <source>
        <dbReference type="EMBL" id="KSV57510.1"/>
    </source>
</evidence>
<dbReference type="Pfam" id="PF00682">
    <property type="entry name" value="HMGL-like"/>
    <property type="match status" value="1"/>
</dbReference>
<evidence type="ECO:0000259" key="2">
    <source>
        <dbReference type="Pfam" id="PF00682"/>
    </source>
</evidence>
<dbReference type="InterPro" id="IPR050073">
    <property type="entry name" value="2-IPM_HCS-like"/>
</dbReference>
<evidence type="ECO:0000256" key="1">
    <source>
        <dbReference type="ARBA" id="ARBA00023211"/>
    </source>
</evidence>
<keyword evidence="4" id="KW-1185">Reference proteome</keyword>
<sequence length="539" mass="62541">MKNIQLLDCTLRDGGYVNDWKFGQINLISMFERLVDANIDIIEVGFLDERRPFDKDRSIMPNTEAVQQIFGNLDKKHSMIVGMIDYGTCNIDNLQPCEESYLDGIRVIFKKHLMKEAMEFCKNVKALGYKVFSQLVSITSYSDEELLSLISLVNDVKPYAVSMVDTYGLLYPEDLFHYYNILEKNVLPDIRIGFHAHNNFQLAYANSLEFIGKESKHDIVVDGTMFGMGKSAGNAPIELVGMRLNEKYGKDYQIDSILQGIEESVMDFYYSSPWGYKEFFYLCAKNQCHPNYITYFQSKQNLSTKKIDEILSLIEPEEKKLLYDKHIAEALYEEYISNKHIDDKQIIQLKKEINSKVILLIGPGKNIKLQESLVQKFIKERNPYIISINYIPDNIEVNCVFISNPKRYHEMILKLHKVKVTKLATTNVECINGSFDYIVNRAPLLENDEKIIDNSFLMLINLMKRMNVNALFCAGLDGYSEMEDNYCNPGMEYSFMKQEAAYLNRHMKNKVNEYRKYIDISFITFSAYDMNDDINSAFI</sequence>
<dbReference type="PANTHER" id="PTHR10277">
    <property type="entry name" value="HOMOCITRATE SYNTHASE-RELATED"/>
    <property type="match status" value="1"/>
</dbReference>
<dbReference type="Proteomes" id="UP000054874">
    <property type="component" value="Unassembled WGS sequence"/>
</dbReference>
<dbReference type="OrthoDB" id="9804858at2"/>
<dbReference type="Gene3D" id="3.20.20.70">
    <property type="entry name" value="Aldolase class I"/>
    <property type="match status" value="1"/>
</dbReference>
<dbReference type="GO" id="GO:0003852">
    <property type="term" value="F:2-isopropylmalate synthase activity"/>
    <property type="evidence" value="ECO:0007669"/>
    <property type="project" value="TreeGrafter"/>
</dbReference>
<dbReference type="CDD" id="cd07944">
    <property type="entry name" value="DRE_TIM_HOA_like"/>
    <property type="match status" value="1"/>
</dbReference>
<gene>
    <name evidence="3" type="ORF">ASU35_04840</name>
</gene>
<comment type="caution">
    <text evidence="3">The sequence shown here is derived from an EMBL/GenBank/DDBJ whole genome shotgun (WGS) entry which is preliminary data.</text>
</comment>
<dbReference type="InterPro" id="IPR013785">
    <property type="entry name" value="Aldolase_TIM"/>
</dbReference>
<dbReference type="InterPro" id="IPR000891">
    <property type="entry name" value="PYR_CT"/>
</dbReference>